<protein>
    <submittedName>
        <fullName evidence="6">GAF domain-containing protein</fullName>
    </submittedName>
</protein>
<organism evidence="6 7">
    <name type="scientific">Kribbella jiaozuonensis</name>
    <dbReference type="NCBI Taxonomy" id="2575441"/>
    <lineage>
        <taxon>Bacteria</taxon>
        <taxon>Bacillati</taxon>
        <taxon>Actinomycetota</taxon>
        <taxon>Actinomycetes</taxon>
        <taxon>Propionibacteriales</taxon>
        <taxon>Kribbellaceae</taxon>
        <taxon>Kribbella</taxon>
    </lineage>
</organism>
<dbReference type="Pfam" id="PF00196">
    <property type="entry name" value="GerE"/>
    <property type="match status" value="1"/>
</dbReference>
<keyword evidence="1" id="KW-0805">Transcription regulation</keyword>
<dbReference type="AlphaFoldDB" id="A0A4U3LNX9"/>
<evidence type="ECO:0000259" key="5">
    <source>
        <dbReference type="SMART" id="SM00421"/>
    </source>
</evidence>
<proteinExistence type="predicted"/>
<accession>A0A4U3LNX9</accession>
<dbReference type="InterPro" id="IPR003018">
    <property type="entry name" value="GAF"/>
</dbReference>
<dbReference type="Gene3D" id="1.10.10.10">
    <property type="entry name" value="Winged helix-like DNA-binding domain superfamily/Winged helix DNA-binding domain"/>
    <property type="match status" value="1"/>
</dbReference>
<comment type="caution">
    <text evidence="6">The sequence shown here is derived from an EMBL/GenBank/DDBJ whole genome shotgun (WGS) entry which is preliminary data.</text>
</comment>
<dbReference type="Proteomes" id="UP000305836">
    <property type="component" value="Unassembled WGS sequence"/>
</dbReference>
<dbReference type="GO" id="GO:0003677">
    <property type="term" value="F:DNA binding"/>
    <property type="evidence" value="ECO:0007669"/>
    <property type="project" value="UniProtKB-KW"/>
</dbReference>
<dbReference type="CDD" id="cd06170">
    <property type="entry name" value="LuxR_C_like"/>
    <property type="match status" value="1"/>
</dbReference>
<dbReference type="OrthoDB" id="9815744at2"/>
<dbReference type="SUPFAM" id="SSF55781">
    <property type="entry name" value="GAF domain-like"/>
    <property type="match status" value="1"/>
</dbReference>
<evidence type="ECO:0000256" key="1">
    <source>
        <dbReference type="ARBA" id="ARBA00023015"/>
    </source>
</evidence>
<evidence type="ECO:0000256" key="2">
    <source>
        <dbReference type="ARBA" id="ARBA00023125"/>
    </source>
</evidence>
<keyword evidence="7" id="KW-1185">Reference proteome</keyword>
<dbReference type="GO" id="GO:0006355">
    <property type="term" value="P:regulation of DNA-templated transcription"/>
    <property type="evidence" value="ECO:0007669"/>
    <property type="project" value="InterPro"/>
</dbReference>
<dbReference type="PANTHER" id="PTHR44688">
    <property type="entry name" value="DNA-BINDING TRANSCRIPTIONAL ACTIVATOR DEVR_DOSR"/>
    <property type="match status" value="1"/>
</dbReference>
<dbReference type="InterPro" id="IPR016032">
    <property type="entry name" value="Sig_transdc_resp-reg_C-effctor"/>
</dbReference>
<dbReference type="Gene3D" id="3.30.450.40">
    <property type="match status" value="1"/>
</dbReference>
<dbReference type="InterPro" id="IPR036388">
    <property type="entry name" value="WH-like_DNA-bd_sf"/>
</dbReference>
<gene>
    <name evidence="6" type="ORF">FDA38_26805</name>
</gene>
<dbReference type="PRINTS" id="PR00038">
    <property type="entry name" value="HTHLUXR"/>
</dbReference>
<dbReference type="RefSeq" id="WP_137256906.1">
    <property type="nucleotide sequence ID" value="NZ_JBHSPQ010000003.1"/>
</dbReference>
<name>A0A4U3LNX9_9ACTN</name>
<reference evidence="6 7" key="1">
    <citation type="submission" date="2019-04" db="EMBL/GenBank/DDBJ databases">
        <title>Kribbella sp. NEAU-THZ 27 nov., a novel actinomycete isolated from soil.</title>
        <authorList>
            <person name="Duan L."/>
        </authorList>
    </citation>
    <scope>NUCLEOTIDE SEQUENCE [LARGE SCALE GENOMIC DNA]</scope>
    <source>
        <strain evidence="7">NEAU-THZ27</strain>
    </source>
</reference>
<sequence>MGAGDRLEVLIQRCYAGLGADELRSEVLGRLRGVLSVDATFFATVDPATVLFTSAMVDEPLGAVTEQFIANEFGQDDVNKFAVLAGGRDPVRSLGQATKGDWGSSPRYAEVMRPLGLGDELRAALMSNGRCWGVLCLHRETAESGFADQEIQLVRRLAPHLGEGLRLGLRWSPAEVAPEPDLGTGQGSAAERGLTSAARPRSAVGPGVVVLDRMLRMHSLTAEAEYWISELGAVERLPVAVLSVAGRMQLGGVTARVKVRTRGGEWLALQASRLGDDGQIVVVMEPVSPAQLGSLLLDLHGLTPAQQRVTELLLRGYSTRQIVERLCLSPHTVQEHVRASFDKVGVGSRRELVSAWLRGSASHG</sequence>
<dbReference type="SMART" id="SM00421">
    <property type="entry name" value="HTH_LUXR"/>
    <property type="match status" value="1"/>
</dbReference>
<feature type="domain" description="HTH luxR-type" evidence="5">
    <location>
        <begin position="299"/>
        <end position="356"/>
    </location>
</feature>
<dbReference type="SUPFAM" id="SSF46894">
    <property type="entry name" value="C-terminal effector domain of the bipartite response regulators"/>
    <property type="match status" value="1"/>
</dbReference>
<evidence type="ECO:0000313" key="6">
    <source>
        <dbReference type="EMBL" id="TKK76037.1"/>
    </source>
</evidence>
<keyword evidence="3" id="KW-0804">Transcription</keyword>
<dbReference type="EMBL" id="SZPZ01000004">
    <property type="protein sequence ID" value="TKK76037.1"/>
    <property type="molecule type" value="Genomic_DNA"/>
</dbReference>
<keyword evidence="2" id="KW-0238">DNA-binding</keyword>
<evidence type="ECO:0000313" key="7">
    <source>
        <dbReference type="Proteomes" id="UP000305836"/>
    </source>
</evidence>
<dbReference type="InterPro" id="IPR029016">
    <property type="entry name" value="GAF-like_dom_sf"/>
</dbReference>
<dbReference type="InterPro" id="IPR000792">
    <property type="entry name" value="Tscrpt_reg_LuxR_C"/>
</dbReference>
<evidence type="ECO:0000256" key="4">
    <source>
        <dbReference type="SAM" id="MobiDB-lite"/>
    </source>
</evidence>
<dbReference type="PANTHER" id="PTHR44688:SF16">
    <property type="entry name" value="DNA-BINDING TRANSCRIPTIONAL ACTIVATOR DEVR_DOSR"/>
    <property type="match status" value="1"/>
</dbReference>
<dbReference type="Pfam" id="PF01590">
    <property type="entry name" value="GAF"/>
    <property type="match status" value="1"/>
</dbReference>
<feature type="region of interest" description="Disordered" evidence="4">
    <location>
        <begin position="177"/>
        <end position="199"/>
    </location>
</feature>
<evidence type="ECO:0000256" key="3">
    <source>
        <dbReference type="ARBA" id="ARBA00023163"/>
    </source>
</evidence>